<keyword evidence="2" id="KW-1185">Reference proteome</keyword>
<sequence length="169" mass="19517">MFKDAVGLRMRVHPLCLINTLGVRWRGYLSHAMNKYLSLRTCRSQTTNDLLEITRSSRQWNCGWLREFQQLKPTPIPAPTRAIAPRMTGEKRSINDIKLARAKFRSHSSKPNDGGLCFRFRRGVQIPNQPHEEIEERRKKKEKKIPEMKLEPLGGSAEHRSECGLVSPL</sequence>
<name>A0ACD1HD16_9EURO</name>
<evidence type="ECO:0000313" key="2">
    <source>
        <dbReference type="Proteomes" id="UP000249661"/>
    </source>
</evidence>
<evidence type="ECO:0000313" key="1">
    <source>
        <dbReference type="EMBL" id="RAH71676.1"/>
    </source>
</evidence>
<gene>
    <name evidence="1" type="ORF">BO66DRAFT_46341</name>
</gene>
<organism evidence="1 2">
    <name type="scientific">Aspergillus aculeatinus CBS 121060</name>
    <dbReference type="NCBI Taxonomy" id="1448322"/>
    <lineage>
        <taxon>Eukaryota</taxon>
        <taxon>Fungi</taxon>
        <taxon>Dikarya</taxon>
        <taxon>Ascomycota</taxon>
        <taxon>Pezizomycotina</taxon>
        <taxon>Eurotiomycetes</taxon>
        <taxon>Eurotiomycetidae</taxon>
        <taxon>Eurotiales</taxon>
        <taxon>Aspergillaceae</taxon>
        <taxon>Aspergillus</taxon>
        <taxon>Aspergillus subgen. Circumdati</taxon>
    </lineage>
</organism>
<dbReference type="Proteomes" id="UP000249661">
    <property type="component" value="Unassembled WGS sequence"/>
</dbReference>
<reference evidence="1" key="1">
    <citation type="submission" date="2018-02" db="EMBL/GenBank/DDBJ databases">
        <title>The genomes of Aspergillus section Nigri reveals drivers in fungal speciation.</title>
        <authorList>
            <consortium name="DOE Joint Genome Institute"/>
            <person name="Vesth T.C."/>
            <person name="Nybo J."/>
            <person name="Theobald S."/>
            <person name="Brandl J."/>
            <person name="Frisvad J.C."/>
            <person name="Nielsen K.F."/>
            <person name="Lyhne E.K."/>
            <person name="Kogle M.E."/>
            <person name="Kuo A."/>
            <person name="Riley R."/>
            <person name="Clum A."/>
            <person name="Nolan M."/>
            <person name="Lipzen A."/>
            <person name="Salamov A."/>
            <person name="Henrissat B."/>
            <person name="Wiebenga A."/>
            <person name="De vries R.P."/>
            <person name="Grigoriev I.V."/>
            <person name="Mortensen U.H."/>
            <person name="Andersen M.R."/>
            <person name="Baker S.E."/>
        </authorList>
    </citation>
    <scope>NUCLEOTIDE SEQUENCE</scope>
    <source>
        <strain evidence="1">CBS 121060</strain>
    </source>
</reference>
<accession>A0ACD1HD16</accession>
<protein>
    <submittedName>
        <fullName evidence="1">Uncharacterized protein</fullName>
    </submittedName>
</protein>
<dbReference type="EMBL" id="KZ824947">
    <property type="protein sequence ID" value="RAH71676.1"/>
    <property type="molecule type" value="Genomic_DNA"/>
</dbReference>
<proteinExistence type="predicted"/>